<proteinExistence type="predicted"/>
<accession>A0ACB9EN99</accession>
<comment type="caution">
    <text evidence="1">The sequence shown here is derived from an EMBL/GenBank/DDBJ whole genome shotgun (WGS) entry which is preliminary data.</text>
</comment>
<keyword evidence="2" id="KW-1185">Reference proteome</keyword>
<gene>
    <name evidence="1" type="ORF">L1987_50736</name>
</gene>
<protein>
    <submittedName>
        <fullName evidence="1">Uncharacterized protein</fullName>
    </submittedName>
</protein>
<reference evidence="2" key="1">
    <citation type="journal article" date="2022" name="Mol. Ecol. Resour.">
        <title>The genomes of chicory, endive, great burdock and yacon provide insights into Asteraceae palaeo-polyploidization history and plant inulin production.</title>
        <authorList>
            <person name="Fan W."/>
            <person name="Wang S."/>
            <person name="Wang H."/>
            <person name="Wang A."/>
            <person name="Jiang F."/>
            <person name="Liu H."/>
            <person name="Zhao H."/>
            <person name="Xu D."/>
            <person name="Zhang Y."/>
        </authorList>
    </citation>
    <scope>NUCLEOTIDE SEQUENCE [LARGE SCALE GENOMIC DNA]</scope>
    <source>
        <strain evidence="2">cv. Yunnan</strain>
    </source>
</reference>
<reference evidence="1 2" key="2">
    <citation type="journal article" date="2022" name="Mol. Ecol. Resour.">
        <title>The genomes of chicory, endive, great burdock and yacon provide insights into Asteraceae paleo-polyploidization history and plant inulin production.</title>
        <authorList>
            <person name="Fan W."/>
            <person name="Wang S."/>
            <person name="Wang H."/>
            <person name="Wang A."/>
            <person name="Jiang F."/>
            <person name="Liu H."/>
            <person name="Zhao H."/>
            <person name="Xu D."/>
            <person name="Zhang Y."/>
        </authorList>
    </citation>
    <scope>NUCLEOTIDE SEQUENCE [LARGE SCALE GENOMIC DNA]</scope>
    <source>
        <strain evidence="2">cv. Yunnan</strain>
        <tissue evidence="1">Leaves</tissue>
    </source>
</reference>
<organism evidence="1 2">
    <name type="scientific">Smallanthus sonchifolius</name>
    <dbReference type="NCBI Taxonomy" id="185202"/>
    <lineage>
        <taxon>Eukaryota</taxon>
        <taxon>Viridiplantae</taxon>
        <taxon>Streptophyta</taxon>
        <taxon>Embryophyta</taxon>
        <taxon>Tracheophyta</taxon>
        <taxon>Spermatophyta</taxon>
        <taxon>Magnoliopsida</taxon>
        <taxon>eudicotyledons</taxon>
        <taxon>Gunneridae</taxon>
        <taxon>Pentapetalae</taxon>
        <taxon>asterids</taxon>
        <taxon>campanulids</taxon>
        <taxon>Asterales</taxon>
        <taxon>Asteraceae</taxon>
        <taxon>Asteroideae</taxon>
        <taxon>Heliantheae alliance</taxon>
        <taxon>Millerieae</taxon>
        <taxon>Smallanthus</taxon>
    </lineage>
</organism>
<name>A0ACB9EN99_9ASTR</name>
<dbReference type="EMBL" id="CM042034">
    <property type="protein sequence ID" value="KAI3760342.1"/>
    <property type="molecule type" value="Genomic_DNA"/>
</dbReference>
<evidence type="ECO:0000313" key="1">
    <source>
        <dbReference type="EMBL" id="KAI3760342.1"/>
    </source>
</evidence>
<dbReference type="Proteomes" id="UP001056120">
    <property type="component" value="Linkage Group LG17"/>
</dbReference>
<evidence type="ECO:0000313" key="2">
    <source>
        <dbReference type="Proteomes" id="UP001056120"/>
    </source>
</evidence>
<sequence>MKNSQLLVIFGLFFFGLLHIPTSNASFSTTNPTYNVNLAPFIQRRSAYYCLQNFSSDCPGSFTLTEGGWLNISESATDEFCKGGCVQHTQDVLRCVWYVHQEYTFENGAMLKDINETMRIGCEKGFNGTSLYKSSGTSRATTSASAALYALVFLALFYM</sequence>